<dbReference type="Proteomes" id="UP000054717">
    <property type="component" value="Unassembled WGS sequence"/>
</dbReference>
<name>A0A158HRN9_9BURK</name>
<dbReference type="STRING" id="326475.AWB66_02570"/>
<protein>
    <submittedName>
        <fullName evidence="1">Lipoprotein</fullName>
    </submittedName>
</protein>
<reference evidence="1" key="1">
    <citation type="submission" date="2016-01" db="EMBL/GenBank/DDBJ databases">
        <authorList>
            <person name="Peeters Charlotte."/>
        </authorList>
    </citation>
    <scope>NUCLEOTIDE SEQUENCE</scope>
    <source>
        <strain evidence="1">LMG 22936</strain>
    </source>
</reference>
<dbReference type="RefSeq" id="WP_087630656.1">
    <property type="nucleotide sequence ID" value="NZ_FCNZ02000008.1"/>
</dbReference>
<accession>A0A158HRN9</accession>
<dbReference type="AlphaFoldDB" id="A0A158HRN9"/>
<organism evidence="1 2">
    <name type="scientific">Caballeronia telluris</name>
    <dbReference type="NCBI Taxonomy" id="326475"/>
    <lineage>
        <taxon>Bacteria</taxon>
        <taxon>Pseudomonadati</taxon>
        <taxon>Pseudomonadota</taxon>
        <taxon>Betaproteobacteria</taxon>
        <taxon>Burkholderiales</taxon>
        <taxon>Burkholderiaceae</taxon>
        <taxon>Caballeronia</taxon>
    </lineage>
</organism>
<gene>
    <name evidence="1" type="ORF">AWB66_02570</name>
</gene>
<sequence length="129" mass="13617">MLRAATAGFIGVAVASVFQCVAARSGCFDGVVAAIVSLSVLSLAARAWTRRQPVAFRFASGGLTTWNRAGTAQYAQIIGCAQWSDRLLALTLLSVDGCESCVLIAADAVERDVFRELSVRSRRGAHAVL</sequence>
<comment type="caution">
    <text evidence="1">The sequence shown here is derived from an EMBL/GenBank/DDBJ whole genome shotgun (WGS) entry which is preliminary data.</text>
</comment>
<keyword evidence="1" id="KW-0449">Lipoprotein</keyword>
<evidence type="ECO:0000313" key="1">
    <source>
        <dbReference type="EMBL" id="SAL46669.1"/>
    </source>
</evidence>
<dbReference type="EMBL" id="FCNZ02000008">
    <property type="protein sequence ID" value="SAL46669.1"/>
    <property type="molecule type" value="Genomic_DNA"/>
</dbReference>
<keyword evidence="2" id="KW-1185">Reference proteome</keyword>
<evidence type="ECO:0000313" key="2">
    <source>
        <dbReference type="Proteomes" id="UP000054717"/>
    </source>
</evidence>
<proteinExistence type="predicted"/>